<accession>A0ABV9WD26</accession>
<evidence type="ECO:0000313" key="1">
    <source>
        <dbReference type="EMBL" id="MFC5006142.1"/>
    </source>
</evidence>
<dbReference type="RefSeq" id="WP_380126746.1">
    <property type="nucleotide sequence ID" value="NZ_JBHSIU010000091.1"/>
</dbReference>
<evidence type="ECO:0000313" key="2">
    <source>
        <dbReference type="Proteomes" id="UP001595912"/>
    </source>
</evidence>
<organism evidence="1 2">
    <name type="scientific">Dactylosporangium cerinum</name>
    <dbReference type="NCBI Taxonomy" id="1434730"/>
    <lineage>
        <taxon>Bacteria</taxon>
        <taxon>Bacillati</taxon>
        <taxon>Actinomycetota</taxon>
        <taxon>Actinomycetes</taxon>
        <taxon>Micromonosporales</taxon>
        <taxon>Micromonosporaceae</taxon>
        <taxon>Dactylosporangium</taxon>
    </lineage>
</organism>
<proteinExistence type="predicted"/>
<name>A0ABV9WD26_9ACTN</name>
<reference evidence="2" key="1">
    <citation type="journal article" date="2019" name="Int. J. Syst. Evol. Microbiol.">
        <title>The Global Catalogue of Microorganisms (GCM) 10K type strain sequencing project: providing services to taxonomists for standard genome sequencing and annotation.</title>
        <authorList>
            <consortium name="The Broad Institute Genomics Platform"/>
            <consortium name="The Broad Institute Genome Sequencing Center for Infectious Disease"/>
            <person name="Wu L."/>
            <person name="Ma J."/>
        </authorList>
    </citation>
    <scope>NUCLEOTIDE SEQUENCE [LARGE SCALE GENOMIC DNA]</scope>
    <source>
        <strain evidence="2">CGMCC 4.7152</strain>
    </source>
</reference>
<gene>
    <name evidence="1" type="ORF">ACFPIJ_51035</name>
</gene>
<protein>
    <submittedName>
        <fullName evidence="1">Uncharacterized protein</fullName>
    </submittedName>
</protein>
<keyword evidence="2" id="KW-1185">Reference proteome</keyword>
<comment type="caution">
    <text evidence="1">The sequence shown here is derived from an EMBL/GenBank/DDBJ whole genome shotgun (WGS) entry which is preliminary data.</text>
</comment>
<dbReference type="Proteomes" id="UP001595912">
    <property type="component" value="Unassembled WGS sequence"/>
</dbReference>
<sequence>MRLNFQLGELIIRATSGQWGYDAGLREAVVETGDGVMGWPHTKVAKRLEQGPEHSLYQYYRYAVHPEQRDAIAAGGN</sequence>
<dbReference type="EMBL" id="JBHSIU010000091">
    <property type="protein sequence ID" value="MFC5006142.1"/>
    <property type="molecule type" value="Genomic_DNA"/>
</dbReference>